<comment type="caution">
    <text evidence="3">The sequence shown here is derived from an EMBL/GenBank/DDBJ whole genome shotgun (WGS) entry which is preliminary data.</text>
</comment>
<dbReference type="GO" id="GO:0070772">
    <property type="term" value="C:PAS complex"/>
    <property type="evidence" value="ECO:0007669"/>
    <property type="project" value="InterPro"/>
</dbReference>
<dbReference type="SUPFAM" id="SSF48371">
    <property type="entry name" value="ARM repeat"/>
    <property type="match status" value="1"/>
</dbReference>
<evidence type="ECO:0000313" key="4">
    <source>
        <dbReference type="Proteomes" id="UP000034841"/>
    </source>
</evidence>
<accession>A0A0F8B6F2</accession>
<feature type="region of interest" description="Disordered" evidence="2">
    <location>
        <begin position="411"/>
        <end position="468"/>
    </location>
</feature>
<dbReference type="InterPro" id="IPR016024">
    <property type="entry name" value="ARM-type_fold"/>
</dbReference>
<dbReference type="PANTHER" id="PTHR16023:SF0">
    <property type="entry name" value="PROTEIN VAC14 HOMOLOG"/>
    <property type="match status" value="1"/>
</dbReference>
<dbReference type="GO" id="GO:0010008">
    <property type="term" value="C:endosome membrane"/>
    <property type="evidence" value="ECO:0007669"/>
    <property type="project" value="TreeGrafter"/>
</dbReference>
<protein>
    <submittedName>
        <fullName evidence="3">Vacuole morphology and inheritance protein 14</fullName>
    </submittedName>
</protein>
<sequence>MTHLLPKNAIFSPSVARIAASTARDWNYVDSWLAAKYRSAFPGRDPPEFERTPETLKALHALASFDEAAGEDRDAIAAAEASSLEEVNAARDAPDKQLRDALLEAVEDSLTAEGAAALDVMSALAVSTGTALPSPIDLGHVIADLQGQSCEIQQMASRVDVLLNYIRTEALPGHAKISILNAESRQRLRDYLRYKTKLLQLQPQICYGLRELPQYLRKLIPPVLACFTDPEARVRYYACESMYNIAKVAKGEILYFFNHLFDCLCKLCTDHELSVKNGAELLDRLIKDIVSENAVEYQSVVPKEKSADDDQGGPDEYELAFSLPKFIPLLKERILVTNPYARQFLVGWIELLDGIPDLELVSYLPDFLTGLLRFLSDENRDVHIATRKCLDRFLSEIKRIARIRKGIAESKKSNEGGKRKRVESVDSDSGQVDLEDGDHNDSDGYDDDEGNLDELQESEEEWQPGQDVEIDYSRILDILTSTLENDTSLGKLSQSWC</sequence>
<name>A0A0F8B6F2_CERFI</name>
<dbReference type="GO" id="GO:0000329">
    <property type="term" value="C:fungal-type vacuole membrane"/>
    <property type="evidence" value="ECO:0007669"/>
    <property type="project" value="TreeGrafter"/>
</dbReference>
<organism evidence="3 4">
    <name type="scientific">Ceratocystis fimbriata f. sp. platani</name>
    <dbReference type="NCBI Taxonomy" id="88771"/>
    <lineage>
        <taxon>Eukaryota</taxon>
        <taxon>Fungi</taxon>
        <taxon>Dikarya</taxon>
        <taxon>Ascomycota</taxon>
        <taxon>Pezizomycotina</taxon>
        <taxon>Sordariomycetes</taxon>
        <taxon>Hypocreomycetidae</taxon>
        <taxon>Microascales</taxon>
        <taxon>Ceratocystidaceae</taxon>
        <taxon>Ceratocystis</taxon>
    </lineage>
</organism>
<dbReference type="GO" id="GO:0006661">
    <property type="term" value="P:phosphatidylinositol biosynthetic process"/>
    <property type="evidence" value="ECO:0007669"/>
    <property type="project" value="InterPro"/>
</dbReference>
<gene>
    <name evidence="3" type="primary">VAC14</name>
    <name evidence="3" type="ORF">CFO_g1320</name>
</gene>
<dbReference type="Pfam" id="PF25762">
    <property type="entry name" value="HAUS1"/>
    <property type="match status" value="1"/>
</dbReference>
<proteinExistence type="predicted"/>
<dbReference type="PANTHER" id="PTHR16023">
    <property type="entry name" value="TAX1 BINDING PROTEIN-RELATED"/>
    <property type="match status" value="1"/>
</dbReference>
<dbReference type="Gene3D" id="1.25.10.10">
    <property type="entry name" value="Leucine-rich Repeat Variant"/>
    <property type="match status" value="1"/>
</dbReference>
<evidence type="ECO:0000256" key="1">
    <source>
        <dbReference type="PROSITE-ProRule" id="PRU00103"/>
    </source>
</evidence>
<evidence type="ECO:0000256" key="2">
    <source>
        <dbReference type="SAM" id="MobiDB-lite"/>
    </source>
</evidence>
<dbReference type="EMBL" id="LBBL01000048">
    <property type="protein sequence ID" value="KKF96320.1"/>
    <property type="molecule type" value="Genomic_DNA"/>
</dbReference>
<dbReference type="InterPro" id="IPR026825">
    <property type="entry name" value="Vac14"/>
</dbReference>
<dbReference type="InterPro" id="IPR021133">
    <property type="entry name" value="HEAT_type_2"/>
</dbReference>
<dbReference type="AlphaFoldDB" id="A0A0F8B6F2"/>
<dbReference type="OrthoDB" id="5372507at2759"/>
<evidence type="ECO:0000313" key="3">
    <source>
        <dbReference type="EMBL" id="KKF96320.1"/>
    </source>
</evidence>
<keyword evidence="4" id="KW-1185">Reference proteome</keyword>
<feature type="repeat" description="HEAT" evidence="1">
    <location>
        <begin position="219"/>
        <end position="254"/>
    </location>
</feature>
<dbReference type="InterPro" id="IPR011989">
    <property type="entry name" value="ARM-like"/>
</dbReference>
<dbReference type="Pfam" id="PF12755">
    <property type="entry name" value="Vac14_Fab1_bd"/>
    <property type="match status" value="1"/>
</dbReference>
<reference evidence="3 4" key="1">
    <citation type="submission" date="2015-04" db="EMBL/GenBank/DDBJ databases">
        <title>Genome sequence of Ceratocystis platani, a major pathogen of plane trees.</title>
        <authorList>
            <person name="Belbahri L."/>
        </authorList>
    </citation>
    <scope>NUCLEOTIDE SEQUENCE [LARGE SCALE GENOMIC DNA]</scope>
    <source>
        <strain evidence="3 4">CFO</strain>
    </source>
</reference>
<dbReference type="PROSITE" id="PS50077">
    <property type="entry name" value="HEAT_REPEAT"/>
    <property type="match status" value="1"/>
</dbReference>
<dbReference type="InterPro" id="IPR026243">
    <property type="entry name" value="HAUS1"/>
</dbReference>
<feature type="compositionally biased region" description="Acidic residues" evidence="2">
    <location>
        <begin position="443"/>
        <end position="462"/>
    </location>
</feature>
<dbReference type="Proteomes" id="UP000034841">
    <property type="component" value="Unassembled WGS sequence"/>
</dbReference>